<feature type="compositionally biased region" description="Basic and acidic residues" evidence="1">
    <location>
        <begin position="367"/>
        <end position="376"/>
    </location>
</feature>
<feature type="region of interest" description="Disordered" evidence="1">
    <location>
        <begin position="359"/>
        <end position="381"/>
    </location>
</feature>
<sequence>MNPDERPAIEGPSGAPGDRDRDYDRGLDPDLDLDDLEGDFTDRFAAWGSDRPFIYAPGGNINTGSVHGDQRVENGVAGAAPGGGERVEAQDGPISGMEVLAARTGFARPDCFPEALRTLGTRLLFLAGEPGTGRRTTALNLLVESSGNSLALRALDSDSDLSSWRPTHTEARGYLVHGLSPTVRLGPASIAKLRQRLEDAKAFMVVMLPDDADRLRGVARDLDLSPVRYKPPSPRAVFDARLEAVVPHEGRRRALLHRLEADLDELLAPELMPAQVAELVDEVSRSGDDGPDPADLGQRLSFLAETEVPDLLKEIREDPDALALLLVTSVLEGLDHRIVRNETDRLLKLADGRLDAVLRSGAEGEGEQSRPTRGEPPRPNPRFVFRRSLDELLAIIRAEYAPGGTRRTSSYSYTVEPIRFKRHRQAETVLRHVWRQYGEVSGLLTEWINTVPGTESDLAEPMGRVVGLATGWSGGRQALLHIRRLARSEHTQSQSIAAYALGIAAQDPILVSEVKHRLDRWSFNGGWQLRSTTAAACGGDFGAARPEFALSLLRRCYRGEEEAERTVAVNVRWALGSLFGGGNQAAVFRKLMEWADQSKNDAALAYTAFLDLLRDPSWFQQQLPVQGEFSEPVIAVVRHCLNDEALFQRSCTRLLAWCRRAVWDEPLRTGVETLLAALAREMRPGELRLMVEIDSSDNPDLVGRDIAHRALEAWRRGEPQPFRSAPAFGGPR</sequence>
<proteinExistence type="predicted"/>
<reference evidence="2 3" key="1">
    <citation type="submission" date="2018-08" db="EMBL/GenBank/DDBJ databases">
        <title>Diversity &amp; Physiological Properties of Lignin-Decomposing Actinobacteria from Soil.</title>
        <authorList>
            <person name="Roh S.G."/>
            <person name="Kim S.B."/>
        </authorList>
    </citation>
    <scope>NUCLEOTIDE SEQUENCE [LARGE SCALE GENOMIC DNA]</scope>
    <source>
        <strain evidence="2 3">MMS17-GH009</strain>
    </source>
</reference>
<evidence type="ECO:0000256" key="1">
    <source>
        <dbReference type="SAM" id="MobiDB-lite"/>
    </source>
</evidence>
<dbReference type="AlphaFoldDB" id="A0A372ZM43"/>
<dbReference type="EMBL" id="QVIG01000001">
    <property type="protein sequence ID" value="RGD56968.1"/>
    <property type="molecule type" value="Genomic_DNA"/>
</dbReference>
<dbReference type="RefSeq" id="WP_117485661.1">
    <property type="nucleotide sequence ID" value="NZ_QVIG01000001.1"/>
</dbReference>
<accession>A0A372ZM43</accession>
<keyword evidence="3" id="KW-1185">Reference proteome</keyword>
<feature type="compositionally biased region" description="Basic and acidic residues" evidence="1">
    <location>
        <begin position="17"/>
        <end position="28"/>
    </location>
</feature>
<dbReference type="Proteomes" id="UP000263377">
    <property type="component" value="Unassembled WGS sequence"/>
</dbReference>
<comment type="caution">
    <text evidence="2">The sequence shown here is derived from an EMBL/GenBank/DDBJ whole genome shotgun (WGS) entry which is preliminary data.</text>
</comment>
<evidence type="ECO:0000313" key="2">
    <source>
        <dbReference type="EMBL" id="RGD56968.1"/>
    </source>
</evidence>
<organism evidence="2 3">
    <name type="scientific">Kitasatospora xanthocidica</name>
    <dbReference type="NCBI Taxonomy" id="83382"/>
    <lineage>
        <taxon>Bacteria</taxon>
        <taxon>Bacillati</taxon>
        <taxon>Actinomycetota</taxon>
        <taxon>Actinomycetes</taxon>
        <taxon>Kitasatosporales</taxon>
        <taxon>Streptomycetaceae</taxon>
        <taxon>Kitasatospora</taxon>
    </lineage>
</organism>
<evidence type="ECO:0000313" key="3">
    <source>
        <dbReference type="Proteomes" id="UP000263377"/>
    </source>
</evidence>
<gene>
    <name evidence="2" type="ORF">DR950_03430</name>
</gene>
<protein>
    <submittedName>
        <fullName evidence="2">Uncharacterized protein</fullName>
    </submittedName>
</protein>
<feature type="region of interest" description="Disordered" evidence="1">
    <location>
        <begin position="1"/>
        <end position="34"/>
    </location>
</feature>
<name>A0A372ZM43_9ACTN</name>